<comment type="caution">
    <text evidence="1">The sequence shown here is derived from an EMBL/GenBank/DDBJ whole genome shotgun (WGS) entry which is preliminary data.</text>
</comment>
<name>A0ACB9SPN9_HOLOL</name>
<reference evidence="1" key="1">
    <citation type="submission" date="2022-04" db="EMBL/GenBank/DDBJ databases">
        <title>Chromosome-scale genome assembly of Holotrichia oblita Faldermann.</title>
        <authorList>
            <person name="Rongchong L."/>
        </authorList>
    </citation>
    <scope>NUCLEOTIDE SEQUENCE</scope>
    <source>
        <strain evidence="1">81SQS9</strain>
    </source>
</reference>
<sequence>MDYEKTLLLVIIAASASLLMRKRRRWWVRPWIQEREASSQRNSNLLHKELAVEDKENYRNFIRMDEEIFNELLQLVEHDIEKNNTMFRNSISARDRLSITLRYLATGESYKSLSFSFRVGHSTISRIVPEVCTAIYKNLKTTYLKVGINDSFYK</sequence>
<evidence type="ECO:0000313" key="1">
    <source>
        <dbReference type="EMBL" id="KAI4455702.1"/>
    </source>
</evidence>
<evidence type="ECO:0000313" key="2">
    <source>
        <dbReference type="Proteomes" id="UP001056778"/>
    </source>
</evidence>
<keyword evidence="2" id="KW-1185">Reference proteome</keyword>
<accession>A0ACB9SPN9</accession>
<dbReference type="Proteomes" id="UP001056778">
    <property type="component" value="Chromosome 9"/>
</dbReference>
<dbReference type="EMBL" id="CM043023">
    <property type="protein sequence ID" value="KAI4455702.1"/>
    <property type="molecule type" value="Genomic_DNA"/>
</dbReference>
<gene>
    <name evidence="1" type="ORF">MML48_9g00006860</name>
</gene>
<organism evidence="1 2">
    <name type="scientific">Holotrichia oblita</name>
    <name type="common">Chafer beetle</name>
    <dbReference type="NCBI Taxonomy" id="644536"/>
    <lineage>
        <taxon>Eukaryota</taxon>
        <taxon>Metazoa</taxon>
        <taxon>Ecdysozoa</taxon>
        <taxon>Arthropoda</taxon>
        <taxon>Hexapoda</taxon>
        <taxon>Insecta</taxon>
        <taxon>Pterygota</taxon>
        <taxon>Neoptera</taxon>
        <taxon>Endopterygota</taxon>
        <taxon>Coleoptera</taxon>
        <taxon>Polyphaga</taxon>
        <taxon>Scarabaeiformia</taxon>
        <taxon>Scarabaeidae</taxon>
        <taxon>Melolonthinae</taxon>
        <taxon>Holotrichia</taxon>
    </lineage>
</organism>
<proteinExistence type="predicted"/>
<protein>
    <submittedName>
        <fullName evidence="1">Uncharacterized protein</fullName>
    </submittedName>
</protein>